<keyword evidence="1" id="KW-0472">Membrane</keyword>
<dbReference type="VEuPathDB" id="VectorBase:LLOJ002389"/>
<protein>
    <submittedName>
        <fullName evidence="2">Uncharacterized protein</fullName>
    </submittedName>
</protein>
<dbReference type="EMBL" id="AJWK01007826">
    <property type="status" value="NOT_ANNOTATED_CDS"/>
    <property type="molecule type" value="Genomic_DNA"/>
</dbReference>
<reference evidence="2" key="1">
    <citation type="submission" date="2020-05" db="UniProtKB">
        <authorList>
            <consortium name="EnsemblMetazoa"/>
        </authorList>
    </citation>
    <scope>IDENTIFICATION</scope>
    <source>
        <strain evidence="2">Jacobina</strain>
    </source>
</reference>
<keyword evidence="1" id="KW-0812">Transmembrane</keyword>
<feature type="transmembrane region" description="Helical" evidence="1">
    <location>
        <begin position="90"/>
        <end position="115"/>
    </location>
</feature>
<evidence type="ECO:0000313" key="3">
    <source>
        <dbReference type="Proteomes" id="UP000092461"/>
    </source>
</evidence>
<proteinExistence type="predicted"/>
<keyword evidence="3" id="KW-1185">Reference proteome</keyword>
<accession>A0A1B0CDG9</accession>
<keyword evidence="1" id="KW-1133">Transmembrane helix</keyword>
<evidence type="ECO:0000313" key="2">
    <source>
        <dbReference type="EnsemblMetazoa" id="LLOJ002389-PA"/>
    </source>
</evidence>
<name>A0A1B0CDG9_LUTLO</name>
<dbReference type="AlphaFoldDB" id="A0A1B0CDG9"/>
<dbReference type="EnsemblMetazoa" id="LLOJ002389-RA">
    <property type="protein sequence ID" value="LLOJ002389-PA"/>
    <property type="gene ID" value="LLOJ002389"/>
</dbReference>
<evidence type="ECO:0000256" key="1">
    <source>
        <dbReference type="SAM" id="Phobius"/>
    </source>
</evidence>
<dbReference type="Proteomes" id="UP000092461">
    <property type="component" value="Unassembled WGS sequence"/>
</dbReference>
<organism evidence="2 3">
    <name type="scientific">Lutzomyia longipalpis</name>
    <name type="common">Sand fly</name>
    <dbReference type="NCBI Taxonomy" id="7200"/>
    <lineage>
        <taxon>Eukaryota</taxon>
        <taxon>Metazoa</taxon>
        <taxon>Ecdysozoa</taxon>
        <taxon>Arthropoda</taxon>
        <taxon>Hexapoda</taxon>
        <taxon>Insecta</taxon>
        <taxon>Pterygota</taxon>
        <taxon>Neoptera</taxon>
        <taxon>Endopterygota</taxon>
        <taxon>Diptera</taxon>
        <taxon>Nematocera</taxon>
        <taxon>Psychodoidea</taxon>
        <taxon>Psychodidae</taxon>
        <taxon>Lutzomyia</taxon>
        <taxon>Lutzomyia</taxon>
    </lineage>
</organism>
<sequence length="167" mass="19197">MVLQVLECNESLTAMRAFVGLLKCWITVAVVHTLLTTRELPGTDCTFEFLLIHLPDMSRKNKFCLWLVFLCLSCCFCGFLLIFLDTRLLNVIFSFCVNHPGIGIHGFIPLLTLLFTRLVKFLCSCHHLSPGCLQLARKRRNSCWFGQFQRFLCILLQTNPAFICFLN</sequence>
<feature type="transmembrane region" description="Helical" evidence="1">
    <location>
        <begin position="63"/>
        <end position="84"/>
    </location>
</feature>